<keyword evidence="3" id="KW-1185">Reference proteome</keyword>
<reference evidence="3" key="1">
    <citation type="submission" date="2016-11" db="EMBL/GenBank/DDBJ databases">
        <authorList>
            <person name="Varghese N."/>
            <person name="Submissions S."/>
        </authorList>
    </citation>
    <scope>NUCLEOTIDE SEQUENCE [LARGE SCALE GENOMIC DNA]</scope>
    <source>
        <strain evidence="3">DSM 17957</strain>
    </source>
</reference>
<dbReference type="EMBL" id="FQZV01000050">
    <property type="protein sequence ID" value="SHJ89043.1"/>
    <property type="molecule type" value="Genomic_DNA"/>
</dbReference>
<evidence type="ECO:0000259" key="1">
    <source>
        <dbReference type="Pfam" id="PF08281"/>
    </source>
</evidence>
<dbReference type="GO" id="GO:0016987">
    <property type="term" value="F:sigma factor activity"/>
    <property type="evidence" value="ECO:0007669"/>
    <property type="project" value="InterPro"/>
</dbReference>
<feature type="domain" description="RNA polymerase sigma factor 70 region 4 type 2" evidence="1">
    <location>
        <begin position="79"/>
        <end position="131"/>
    </location>
</feature>
<evidence type="ECO:0000313" key="3">
    <source>
        <dbReference type="Proteomes" id="UP000184536"/>
    </source>
</evidence>
<dbReference type="Proteomes" id="UP000184536">
    <property type="component" value="Unassembled WGS sequence"/>
</dbReference>
<dbReference type="SUPFAM" id="SSF88659">
    <property type="entry name" value="Sigma3 and sigma4 domains of RNA polymerase sigma factors"/>
    <property type="match status" value="1"/>
</dbReference>
<dbReference type="STRING" id="1121919.SAMN02745975_03156"/>
<accession>A0A1M6N090</accession>
<dbReference type="AlphaFoldDB" id="A0A1M6N090"/>
<evidence type="ECO:0000313" key="2">
    <source>
        <dbReference type="EMBL" id="SHJ89043.1"/>
    </source>
</evidence>
<dbReference type="InterPro" id="IPR036388">
    <property type="entry name" value="WH-like_DNA-bd_sf"/>
</dbReference>
<proteinExistence type="predicted"/>
<protein>
    <submittedName>
        <fullName evidence="2">RNA polymerase sigma-70 factor, ECF subfamily</fullName>
    </submittedName>
</protein>
<dbReference type="Gene3D" id="1.10.10.10">
    <property type="entry name" value="Winged helix-like DNA-binding domain superfamily/Winged helix DNA-binding domain"/>
    <property type="match status" value="1"/>
</dbReference>
<dbReference type="Pfam" id="PF08281">
    <property type="entry name" value="Sigma70_r4_2"/>
    <property type="match status" value="1"/>
</dbReference>
<dbReference type="RefSeq" id="WP_110942172.1">
    <property type="nucleotide sequence ID" value="NZ_FQZV01000050.1"/>
</dbReference>
<gene>
    <name evidence="2" type="ORF">SAMN02745975_03156</name>
</gene>
<dbReference type="InterPro" id="IPR013249">
    <property type="entry name" value="RNA_pol_sigma70_r4_t2"/>
</dbReference>
<dbReference type="GO" id="GO:0003677">
    <property type="term" value="F:DNA binding"/>
    <property type="evidence" value="ECO:0007669"/>
    <property type="project" value="InterPro"/>
</dbReference>
<name>A0A1M6N090_9FIRM</name>
<dbReference type="GO" id="GO:0006352">
    <property type="term" value="P:DNA-templated transcription initiation"/>
    <property type="evidence" value="ECO:0007669"/>
    <property type="project" value="InterPro"/>
</dbReference>
<dbReference type="OrthoDB" id="9791844at2"/>
<sequence length="152" mass="17980">MKIINLRDYYPFYQSDFFVEVPDEIVELLTQFNRKEHADFERRRVHKAYYSLDAGDNIEKDVVLLVLSPEEIYERKLNRRELYAAINSLPEKQAKRIYAHFFLGMSKTEIARTEGVGESTIRDSINRGLKNIEKFMKKFFYTPAKSPQKSAD</sequence>
<organism evidence="2 3">
    <name type="scientific">Geosporobacter subterraneus DSM 17957</name>
    <dbReference type="NCBI Taxonomy" id="1121919"/>
    <lineage>
        <taxon>Bacteria</taxon>
        <taxon>Bacillati</taxon>
        <taxon>Bacillota</taxon>
        <taxon>Clostridia</taxon>
        <taxon>Peptostreptococcales</taxon>
        <taxon>Thermotaleaceae</taxon>
        <taxon>Geosporobacter</taxon>
    </lineage>
</organism>
<dbReference type="InterPro" id="IPR013324">
    <property type="entry name" value="RNA_pol_sigma_r3/r4-like"/>
</dbReference>